<feature type="transmembrane region" description="Helical" evidence="1">
    <location>
        <begin position="48"/>
        <end position="70"/>
    </location>
</feature>
<dbReference type="AlphaFoldDB" id="A0A1F4S4B6"/>
<dbReference type="Pfam" id="PF18910">
    <property type="entry name" value="DUF5665"/>
    <property type="match status" value="1"/>
</dbReference>
<keyword evidence="1" id="KW-0472">Membrane</keyword>
<dbReference type="EMBL" id="MEUA01000034">
    <property type="protein sequence ID" value="OGC14573.1"/>
    <property type="molecule type" value="Genomic_DNA"/>
</dbReference>
<gene>
    <name evidence="2" type="ORF">A2290_01845</name>
</gene>
<evidence type="ECO:0000256" key="1">
    <source>
        <dbReference type="SAM" id="Phobius"/>
    </source>
</evidence>
<keyword evidence="1" id="KW-0812">Transmembrane</keyword>
<evidence type="ECO:0000313" key="2">
    <source>
        <dbReference type="EMBL" id="OGC14573.1"/>
    </source>
</evidence>
<comment type="caution">
    <text evidence="2">The sequence shown here is derived from an EMBL/GenBank/DDBJ whole genome shotgun (WGS) entry which is preliminary data.</text>
</comment>
<proteinExistence type="predicted"/>
<evidence type="ECO:0000313" key="3">
    <source>
        <dbReference type="Proteomes" id="UP000177905"/>
    </source>
</evidence>
<feature type="transmembrane region" description="Helical" evidence="1">
    <location>
        <begin position="21"/>
        <end position="42"/>
    </location>
</feature>
<organism evidence="2 3">
    <name type="scientific">candidate division WOR-1 bacterium RIFOXYB2_FULL_36_35</name>
    <dbReference type="NCBI Taxonomy" id="1802578"/>
    <lineage>
        <taxon>Bacteria</taxon>
        <taxon>Bacillati</taxon>
        <taxon>Saganbacteria</taxon>
    </lineage>
</organism>
<name>A0A1F4S4B6_UNCSA</name>
<sequence length="89" mass="10136">MADDRLIEAIESIRRDRKDPLRYIFFTFLNGIAYGFGIGIGMTVILGFILFVLTHVISGMVDIPLIGHYFNELGKIIESYSVQNAIIRR</sequence>
<reference evidence="2 3" key="1">
    <citation type="journal article" date="2016" name="Nat. Commun.">
        <title>Thousands of microbial genomes shed light on interconnected biogeochemical processes in an aquifer system.</title>
        <authorList>
            <person name="Anantharaman K."/>
            <person name="Brown C.T."/>
            <person name="Hug L.A."/>
            <person name="Sharon I."/>
            <person name="Castelle C.J."/>
            <person name="Probst A.J."/>
            <person name="Thomas B.C."/>
            <person name="Singh A."/>
            <person name="Wilkins M.J."/>
            <person name="Karaoz U."/>
            <person name="Brodie E.L."/>
            <person name="Williams K.H."/>
            <person name="Hubbard S.S."/>
            <person name="Banfield J.F."/>
        </authorList>
    </citation>
    <scope>NUCLEOTIDE SEQUENCE [LARGE SCALE GENOMIC DNA]</scope>
</reference>
<dbReference type="Proteomes" id="UP000177905">
    <property type="component" value="Unassembled WGS sequence"/>
</dbReference>
<dbReference type="InterPro" id="IPR043723">
    <property type="entry name" value="DUF5665"/>
</dbReference>
<accession>A0A1F4S4B6</accession>
<keyword evidence="1" id="KW-1133">Transmembrane helix</keyword>
<protein>
    <submittedName>
        <fullName evidence="2">Uncharacterized protein</fullName>
    </submittedName>
</protein>